<feature type="domain" description="GST N-terminal" evidence="2">
    <location>
        <begin position="1"/>
        <end position="83"/>
    </location>
</feature>
<evidence type="ECO:0000256" key="1">
    <source>
        <dbReference type="RuleBase" id="RU003494"/>
    </source>
</evidence>
<dbReference type="CDD" id="cd03177">
    <property type="entry name" value="GST_C_Delta_Epsilon"/>
    <property type="match status" value="1"/>
</dbReference>
<dbReference type="FunFam" id="3.40.30.10:FF:000295">
    <property type="entry name" value="Glutathione S-transferase unclassified 1"/>
    <property type="match status" value="1"/>
</dbReference>
<dbReference type="PROSITE" id="PS50405">
    <property type="entry name" value="GST_CTER"/>
    <property type="match status" value="1"/>
</dbReference>
<dbReference type="Pfam" id="PF00043">
    <property type="entry name" value="GST_C"/>
    <property type="match status" value="1"/>
</dbReference>
<dbReference type="Pfam" id="PF02798">
    <property type="entry name" value="GST_N"/>
    <property type="match status" value="1"/>
</dbReference>
<dbReference type="GO" id="GO:0006749">
    <property type="term" value="P:glutathione metabolic process"/>
    <property type="evidence" value="ECO:0007669"/>
    <property type="project" value="TreeGrafter"/>
</dbReference>
<dbReference type="InterPro" id="IPR010987">
    <property type="entry name" value="Glutathione-S-Trfase_C-like"/>
</dbReference>
<evidence type="ECO:0008006" key="5">
    <source>
        <dbReference type="Google" id="ProtNLM"/>
    </source>
</evidence>
<dbReference type="STRING" id="7102.A0A2A4J7E4"/>
<proteinExistence type="inferred from homology"/>
<dbReference type="InterPro" id="IPR036282">
    <property type="entry name" value="Glutathione-S-Trfase_C_sf"/>
</dbReference>
<dbReference type="Gene3D" id="3.40.30.10">
    <property type="entry name" value="Glutaredoxin"/>
    <property type="match status" value="1"/>
</dbReference>
<comment type="similarity">
    <text evidence="1">Belongs to the GST superfamily.</text>
</comment>
<dbReference type="InterPro" id="IPR040079">
    <property type="entry name" value="Glutathione_S-Trfase"/>
</dbReference>
<dbReference type="SFLD" id="SFLDS00019">
    <property type="entry name" value="Glutathione_Transferase_(cytos"/>
    <property type="match status" value="1"/>
</dbReference>
<organism evidence="4">
    <name type="scientific">Heliothis virescens</name>
    <name type="common">Tobacco budworm moth</name>
    <dbReference type="NCBI Taxonomy" id="7102"/>
    <lineage>
        <taxon>Eukaryota</taxon>
        <taxon>Metazoa</taxon>
        <taxon>Ecdysozoa</taxon>
        <taxon>Arthropoda</taxon>
        <taxon>Hexapoda</taxon>
        <taxon>Insecta</taxon>
        <taxon>Pterygota</taxon>
        <taxon>Neoptera</taxon>
        <taxon>Endopterygota</taxon>
        <taxon>Lepidoptera</taxon>
        <taxon>Glossata</taxon>
        <taxon>Ditrysia</taxon>
        <taxon>Noctuoidea</taxon>
        <taxon>Noctuidae</taxon>
        <taxon>Heliothinae</taxon>
        <taxon>Heliothis</taxon>
    </lineage>
</organism>
<evidence type="ECO:0000259" key="2">
    <source>
        <dbReference type="PROSITE" id="PS50404"/>
    </source>
</evidence>
<gene>
    <name evidence="4" type="ORF">B5V51_6401</name>
</gene>
<comment type="caution">
    <text evidence="4">The sequence shown here is derived from an EMBL/GenBank/DDBJ whole genome shotgun (WGS) entry which is preliminary data.</text>
</comment>
<dbReference type="SFLD" id="SFLDG00358">
    <property type="entry name" value="Main_(cytGST)"/>
    <property type="match status" value="1"/>
</dbReference>
<evidence type="ECO:0000313" key="4">
    <source>
        <dbReference type="EMBL" id="PCG67444.1"/>
    </source>
</evidence>
<protein>
    <recommendedName>
        <fullName evidence="5">Glutathione S-transferase</fullName>
    </recommendedName>
</protein>
<dbReference type="PANTHER" id="PTHR43969:SF7">
    <property type="entry name" value="GST-CONTAINING FLYWCH ZINC-FINGER PROTEIN"/>
    <property type="match status" value="1"/>
</dbReference>
<dbReference type="Gene3D" id="1.20.1050.10">
    <property type="match status" value="1"/>
</dbReference>
<accession>A0A2A4J7E4</accession>
<dbReference type="FunFam" id="1.20.1050.10:FF:000007">
    <property type="entry name" value="Glutathione S-transferase 1-1"/>
    <property type="match status" value="1"/>
</dbReference>
<dbReference type="InterPro" id="IPR004046">
    <property type="entry name" value="GST_C"/>
</dbReference>
<name>A0A2A4J7E4_HELVI</name>
<reference evidence="4" key="1">
    <citation type="submission" date="2017-09" db="EMBL/GenBank/DDBJ databases">
        <title>Contemporary evolution of a Lepidopteran species, Heliothis virescens, in response to modern agricultural practices.</title>
        <authorList>
            <person name="Fritz M.L."/>
            <person name="Deyonke A.M."/>
            <person name="Papanicolaou A."/>
            <person name="Micinski S."/>
            <person name="Westbrook J."/>
            <person name="Gould F."/>
        </authorList>
    </citation>
    <scope>NUCLEOTIDE SEQUENCE [LARGE SCALE GENOMIC DNA]</scope>
    <source>
        <strain evidence="4">HvINT-</strain>
        <tissue evidence="4">Whole body</tissue>
    </source>
</reference>
<evidence type="ECO:0000259" key="3">
    <source>
        <dbReference type="PROSITE" id="PS50405"/>
    </source>
</evidence>
<feature type="domain" description="GST C-terminal" evidence="3">
    <location>
        <begin position="89"/>
        <end position="216"/>
    </location>
</feature>
<dbReference type="InterPro" id="IPR036249">
    <property type="entry name" value="Thioredoxin-like_sf"/>
</dbReference>
<dbReference type="AlphaFoldDB" id="A0A2A4J7E4"/>
<dbReference type="SUPFAM" id="SSF52833">
    <property type="entry name" value="Thioredoxin-like"/>
    <property type="match status" value="1"/>
</dbReference>
<sequence>MVLKLYYLEDGPPSLSCRQVLEALQPMPFELVNVSFYHGEHMTEEFGKMNPQKEIPVLEDDGFFLSESVAIMQYICDKFQPDNRLYPKDPKARAIVNHRLLFNLTTYYHDLVTYTIMPIYFDYERTPDGLKRVHRALDLFDTYLQRLGTSHAAADHLTIADFPLVNSTMLLEVIDFDFSQYKHVTKWYNDFKKNHPASWKVSEEAMTLIKRCAANLPDLSHLNHPLHPARSIKK</sequence>
<dbReference type="PROSITE" id="PS50404">
    <property type="entry name" value="GST_NTER"/>
    <property type="match status" value="1"/>
</dbReference>
<dbReference type="SUPFAM" id="SSF47616">
    <property type="entry name" value="GST C-terminal domain-like"/>
    <property type="match status" value="1"/>
</dbReference>
<dbReference type="InterPro" id="IPR004045">
    <property type="entry name" value="Glutathione_S-Trfase_N"/>
</dbReference>
<dbReference type="PANTHER" id="PTHR43969">
    <property type="entry name" value="GLUTATHIONE S TRANSFERASE D10, ISOFORM A-RELATED"/>
    <property type="match status" value="1"/>
</dbReference>
<dbReference type="EMBL" id="NWSH01002846">
    <property type="protein sequence ID" value="PCG67444.1"/>
    <property type="molecule type" value="Genomic_DNA"/>
</dbReference>
<dbReference type="GO" id="GO:0004364">
    <property type="term" value="F:glutathione transferase activity"/>
    <property type="evidence" value="ECO:0007669"/>
    <property type="project" value="TreeGrafter"/>
</dbReference>